<gene>
    <name evidence="6" type="ORF">HP467_00680</name>
    <name evidence="5" type="ORF">NYQ28_10900</name>
</gene>
<keyword evidence="3 4" id="KW-0732">Signal</keyword>
<keyword evidence="8" id="KW-1185">Reference proteome</keyword>
<dbReference type="InterPro" id="IPR006059">
    <property type="entry name" value="SBP"/>
</dbReference>
<dbReference type="GO" id="GO:0042956">
    <property type="term" value="P:maltodextrin transmembrane transport"/>
    <property type="evidence" value="ECO:0007669"/>
    <property type="project" value="TreeGrafter"/>
</dbReference>
<dbReference type="GO" id="GO:0055052">
    <property type="term" value="C:ATP-binding cassette (ABC) transporter complex, substrate-binding subunit-containing"/>
    <property type="evidence" value="ECO:0007669"/>
    <property type="project" value="TreeGrafter"/>
</dbReference>
<comment type="similarity">
    <text evidence="1">Belongs to the bacterial solute-binding protein 1 family.</text>
</comment>
<dbReference type="RefSeq" id="WP_141860054.1">
    <property type="nucleotide sequence ID" value="NZ_BAAAWP010000001.1"/>
</dbReference>
<dbReference type="SUPFAM" id="SSF53850">
    <property type="entry name" value="Periplasmic binding protein-like II"/>
    <property type="match status" value="1"/>
</dbReference>
<organism evidence="6 7">
    <name type="scientific">Curtobacterium citreum</name>
    <dbReference type="NCBI Taxonomy" id="2036"/>
    <lineage>
        <taxon>Bacteria</taxon>
        <taxon>Bacillati</taxon>
        <taxon>Actinomycetota</taxon>
        <taxon>Actinomycetes</taxon>
        <taxon>Micrococcales</taxon>
        <taxon>Microbacteriaceae</taxon>
        <taxon>Curtobacterium</taxon>
    </lineage>
</organism>
<dbReference type="PANTHER" id="PTHR30061:SF50">
    <property type="entry name" value="MALTOSE_MALTODEXTRIN-BINDING PERIPLASMIC PROTEIN"/>
    <property type="match status" value="1"/>
</dbReference>
<evidence type="ECO:0000313" key="7">
    <source>
        <dbReference type="Proteomes" id="UP000539146"/>
    </source>
</evidence>
<dbReference type="GO" id="GO:1901982">
    <property type="term" value="F:maltose binding"/>
    <property type="evidence" value="ECO:0007669"/>
    <property type="project" value="TreeGrafter"/>
</dbReference>
<sequence length="441" mass="45291">MNTKHIARRSGVAIAVLAVAAAALTGCSAGSGSGSAAGDGTGDITVWGHQGQTSEVTAIQDTVKSFNASQKKVHVTLKLISGDTYTSTVTNTPTNKLPDVLEMDGPTLASYAYNGKLAPLTDSVSKSTVSNATDGSIAEGTYDGKLYGLAQYSSAMGLYGNKKLLEAAGVSIPSSPSEAWTPEQFSDALKKLAAANSSGKSLDLSESALNGEWGTYGFSPMLQSAGGNLIKGDKASGVLDSSDSVKALEDIASWKPYVDSNTDGNAFPNGRVALSLSGHWNYPTYSKAIGSDLVALPLPNFGDGEKVGAGSWTWGIGSSTKHGKAAGAFLDYLLNDANVKAITEANGAPAATKSAFSAQSVYQSGGGLALWGQQLEQSCPATAITKSCIAVYRPVTPGYPVITSKFASALSAVWGGADAKEQLTTAAKSIDQAYSDNNDYK</sequence>
<feature type="signal peptide" evidence="4">
    <location>
        <begin position="1"/>
        <end position="36"/>
    </location>
</feature>
<dbReference type="Proteomes" id="UP000539146">
    <property type="component" value="Unassembled WGS sequence"/>
</dbReference>
<dbReference type="EMBL" id="JABMCG010000046">
    <property type="protein sequence ID" value="NUU26633.1"/>
    <property type="molecule type" value="Genomic_DNA"/>
</dbReference>
<evidence type="ECO:0000313" key="8">
    <source>
        <dbReference type="Proteomes" id="UP001652264"/>
    </source>
</evidence>
<evidence type="ECO:0000313" key="6">
    <source>
        <dbReference type="EMBL" id="NUU26633.1"/>
    </source>
</evidence>
<dbReference type="Proteomes" id="UP001652264">
    <property type="component" value="Unassembled WGS sequence"/>
</dbReference>
<evidence type="ECO:0000313" key="5">
    <source>
        <dbReference type="EMBL" id="MCS6523073.1"/>
    </source>
</evidence>
<keyword evidence="2" id="KW-0813">Transport</keyword>
<dbReference type="CDD" id="cd13585">
    <property type="entry name" value="PBP2_TMBP_like"/>
    <property type="match status" value="1"/>
</dbReference>
<dbReference type="PANTHER" id="PTHR30061">
    <property type="entry name" value="MALTOSE-BINDING PERIPLASMIC PROTEIN"/>
    <property type="match status" value="1"/>
</dbReference>
<reference evidence="6 7" key="1">
    <citation type="submission" date="2020-05" db="EMBL/GenBank/DDBJ databases">
        <title>Genome Sequencing of Type Strains.</title>
        <authorList>
            <person name="Lemaire J.F."/>
            <person name="Inderbitzin P."/>
            <person name="Gregorio O.A."/>
            <person name="Collins S.B."/>
            <person name="Wespe N."/>
            <person name="Knight-Connoni V."/>
        </authorList>
    </citation>
    <scope>NUCLEOTIDE SEQUENCE [LARGE SCALE GENOMIC DNA]</scope>
    <source>
        <strain evidence="6 7">DSM 20512</strain>
    </source>
</reference>
<name>A0A850DSZ5_9MICO</name>
<dbReference type="GO" id="GO:0015768">
    <property type="term" value="P:maltose transport"/>
    <property type="evidence" value="ECO:0007669"/>
    <property type="project" value="TreeGrafter"/>
</dbReference>
<dbReference type="GeneID" id="95322843"/>
<proteinExistence type="inferred from homology"/>
<feature type="chain" id="PRO_5038468782" evidence="4">
    <location>
        <begin position="37"/>
        <end position="441"/>
    </location>
</feature>
<protein>
    <submittedName>
        <fullName evidence="6">Sugar ABC transporter substrate-binding protein</fullName>
    </submittedName>
</protein>
<evidence type="ECO:0000256" key="3">
    <source>
        <dbReference type="ARBA" id="ARBA00022729"/>
    </source>
</evidence>
<dbReference type="Gene3D" id="3.40.190.10">
    <property type="entry name" value="Periplasmic binding protein-like II"/>
    <property type="match status" value="1"/>
</dbReference>
<dbReference type="AlphaFoldDB" id="A0A850DSZ5"/>
<evidence type="ECO:0000256" key="4">
    <source>
        <dbReference type="SAM" id="SignalP"/>
    </source>
</evidence>
<comment type="caution">
    <text evidence="6">The sequence shown here is derived from an EMBL/GenBank/DDBJ whole genome shotgun (WGS) entry which is preliminary data.</text>
</comment>
<evidence type="ECO:0000256" key="2">
    <source>
        <dbReference type="ARBA" id="ARBA00022448"/>
    </source>
</evidence>
<dbReference type="EMBL" id="JANVAD010000005">
    <property type="protein sequence ID" value="MCS6523073.1"/>
    <property type="molecule type" value="Genomic_DNA"/>
</dbReference>
<evidence type="ECO:0000256" key="1">
    <source>
        <dbReference type="ARBA" id="ARBA00008520"/>
    </source>
</evidence>
<dbReference type="Pfam" id="PF13416">
    <property type="entry name" value="SBP_bac_8"/>
    <property type="match status" value="1"/>
</dbReference>
<dbReference type="PROSITE" id="PS51257">
    <property type="entry name" value="PROKAR_LIPOPROTEIN"/>
    <property type="match status" value="1"/>
</dbReference>
<accession>A0A850DSZ5</accession>
<reference evidence="5 8" key="2">
    <citation type="submission" date="2022-08" db="EMBL/GenBank/DDBJ databases">
        <title>Taxonomy of Curtobacterium flaccumfaciens.</title>
        <authorList>
            <person name="Osdaghi E."/>
            <person name="Taghavi S.M."/>
            <person name="Hamidizade M."/>
            <person name="Abachi H."/>
            <person name="Fazliarab A."/>
            <person name="Baeyen S."/>
            <person name="Portier P."/>
            <person name="Van Vaerenbergh J."/>
            <person name="Jacques M.-A."/>
        </authorList>
    </citation>
    <scope>NUCLEOTIDE SEQUENCE [LARGE SCALE GENOMIC DNA]</scope>
    <source>
        <strain evidence="5 8">LMG8786T</strain>
    </source>
</reference>